<dbReference type="InterPro" id="IPR011527">
    <property type="entry name" value="ABC1_TM_dom"/>
</dbReference>
<dbReference type="Pfam" id="PF06472">
    <property type="entry name" value="ABC_membrane_2"/>
    <property type="match status" value="1"/>
</dbReference>
<evidence type="ECO:0000256" key="1">
    <source>
        <dbReference type="ARBA" id="ARBA00008575"/>
    </source>
</evidence>
<dbReference type="PROSITE" id="PS50929">
    <property type="entry name" value="ABC_TM1F"/>
    <property type="match status" value="1"/>
</dbReference>
<feature type="transmembrane region" description="Helical" evidence="8">
    <location>
        <begin position="344"/>
        <end position="364"/>
    </location>
</feature>
<dbReference type="Gene3D" id="3.40.50.300">
    <property type="entry name" value="P-loop containing nucleotide triphosphate hydrolases"/>
    <property type="match status" value="1"/>
</dbReference>
<evidence type="ECO:0000256" key="3">
    <source>
        <dbReference type="ARBA" id="ARBA00022692"/>
    </source>
</evidence>
<feature type="domain" description="ABC transporter" evidence="9">
    <location>
        <begin position="458"/>
        <end position="685"/>
    </location>
</feature>
<proteinExistence type="inferred from homology"/>
<dbReference type="InterPro" id="IPR036640">
    <property type="entry name" value="ABC1_TM_sf"/>
</dbReference>
<evidence type="ECO:0000313" key="12">
    <source>
        <dbReference type="Proteomes" id="UP001447188"/>
    </source>
</evidence>
<reference evidence="11 12" key="1">
    <citation type="submission" date="2024-02" db="EMBL/GenBank/DDBJ databases">
        <title>Discinaceae phylogenomics.</title>
        <authorList>
            <person name="Dirks A.C."/>
            <person name="James T.Y."/>
        </authorList>
    </citation>
    <scope>NUCLEOTIDE SEQUENCE [LARGE SCALE GENOMIC DNA]</scope>
    <source>
        <strain evidence="11 12">ACD0624</strain>
    </source>
</reference>
<dbReference type="InterPro" id="IPR050835">
    <property type="entry name" value="ABC_transporter_sub-D"/>
</dbReference>
<dbReference type="SMART" id="SM00382">
    <property type="entry name" value="AAA"/>
    <property type="match status" value="1"/>
</dbReference>
<dbReference type="Gene3D" id="1.20.1560.10">
    <property type="entry name" value="ABC transporter type 1, transmembrane domain"/>
    <property type="match status" value="1"/>
</dbReference>
<dbReference type="InterPro" id="IPR027417">
    <property type="entry name" value="P-loop_NTPase"/>
</dbReference>
<dbReference type="SUPFAM" id="SSF90123">
    <property type="entry name" value="ABC transporter transmembrane region"/>
    <property type="match status" value="1"/>
</dbReference>
<protein>
    <submittedName>
        <fullName evidence="11">ATP-binding cassette long-chain fatty acid transporter pxa2</fullName>
    </submittedName>
</protein>
<comment type="similarity">
    <text evidence="1">Belongs to the ABC transporter superfamily. ABCD family. Peroxisomal fatty acyl CoA transporter (TC 3.A.1.203) subfamily.</text>
</comment>
<dbReference type="InterPro" id="IPR003593">
    <property type="entry name" value="AAA+_ATPase"/>
</dbReference>
<evidence type="ECO:0000256" key="7">
    <source>
        <dbReference type="ARBA" id="ARBA00023136"/>
    </source>
</evidence>
<evidence type="ECO:0000256" key="6">
    <source>
        <dbReference type="ARBA" id="ARBA00022989"/>
    </source>
</evidence>
<keyword evidence="3 8" id="KW-0812">Transmembrane</keyword>
<dbReference type="PROSITE" id="PS50893">
    <property type="entry name" value="ABC_TRANSPORTER_2"/>
    <property type="match status" value="1"/>
</dbReference>
<keyword evidence="5 11" id="KW-0067">ATP-binding</keyword>
<comment type="caution">
    <text evidence="11">The sequence shown here is derived from an EMBL/GenBank/DDBJ whole genome shotgun (WGS) entry which is preliminary data.</text>
</comment>
<evidence type="ECO:0000256" key="4">
    <source>
        <dbReference type="ARBA" id="ARBA00022741"/>
    </source>
</evidence>
<evidence type="ECO:0000256" key="2">
    <source>
        <dbReference type="ARBA" id="ARBA00022448"/>
    </source>
</evidence>
<dbReference type="EMBL" id="JBBBZM010000184">
    <property type="protein sequence ID" value="KAL0632139.1"/>
    <property type="molecule type" value="Genomic_DNA"/>
</dbReference>
<evidence type="ECO:0000256" key="8">
    <source>
        <dbReference type="SAM" id="Phobius"/>
    </source>
</evidence>
<keyword evidence="6 8" id="KW-1133">Transmembrane helix</keyword>
<keyword evidence="12" id="KW-1185">Reference proteome</keyword>
<name>A0ABR3G857_9PEZI</name>
<evidence type="ECO:0000259" key="10">
    <source>
        <dbReference type="PROSITE" id="PS50929"/>
    </source>
</evidence>
<sequence>MAVQSKLPFLPSDRSLSQLLSHATATYVKHRTKISRAVYLTLFVALINRIRNAISEQKAAAARQRQADGATISLPSGKRKKVELNREFFQSLLRLLKIVIPGVRSKEMRLLISHTGFLVVRTLISLYVAELDGKLVSALVRGKGKDFLVGILWWMVVAVPATFTNSMLSYHQSKLALQYRKRLTQHIHSQYLSHMTFYTLGNLDDRIKNADQLITVDVAKFSNSLAELYSNLAKPVLDMVIYNYQLSRNVGGEGLFAMALLVQVSANVMRVLTPPFGRYVADEARLEGEFRFSHSRLIENAEEVALYGGHESEKTTLDKGYFTLIKHVNYILRRRLYHGMMEDFVIKYFWGALGLCLCSVPVFFKIPGAGTSIGDRTESFVTNRRLLLSSSDAFGRVMFSYKEVTELAGYTSRVSTLLDVMDDIQRGHFEKKLVSSASTEENAAVLRGRGEVIQGASIEFANVPIVSPNGDVLIRALSFTVKPEEHLLIVGPNGCGKSSLFRIMGGLWPVYGGVVTKPPSEEIFYIPQRPYLSRGSLRQQIIYPDSKMEQIRRGVTDEELFAILEIVEIEGLVEKEGGWEAEKEWRDVWSGGIQQRVAMARLFYHAPKYAILDECTSSQDLETEKIMYETAKQLGITLITVSHRRSLWKYHTNILQFDGQGGYVFTKLDAEKRLRLEDEKEEIELQLRAVPEIERRIQELEAVMAERR</sequence>
<keyword evidence="4" id="KW-0547">Nucleotide-binding</keyword>
<feature type="transmembrane region" description="Helical" evidence="8">
    <location>
        <begin position="149"/>
        <end position="170"/>
    </location>
</feature>
<dbReference type="CDD" id="cd03223">
    <property type="entry name" value="ABCD_peroxisomal_ALDP"/>
    <property type="match status" value="1"/>
</dbReference>
<dbReference type="InterPro" id="IPR003439">
    <property type="entry name" value="ABC_transporter-like_ATP-bd"/>
</dbReference>
<keyword evidence="7 8" id="KW-0472">Membrane</keyword>
<dbReference type="SUPFAM" id="SSF52540">
    <property type="entry name" value="P-loop containing nucleoside triphosphate hydrolases"/>
    <property type="match status" value="1"/>
</dbReference>
<evidence type="ECO:0000313" key="11">
    <source>
        <dbReference type="EMBL" id="KAL0632139.1"/>
    </source>
</evidence>
<evidence type="ECO:0000256" key="5">
    <source>
        <dbReference type="ARBA" id="ARBA00022840"/>
    </source>
</evidence>
<dbReference type="PANTHER" id="PTHR11384:SF69">
    <property type="entry name" value="PEROXISOMAL LONG-CHAIN FATTY ACID IMPORT PROTEIN 1"/>
    <property type="match status" value="1"/>
</dbReference>
<dbReference type="Pfam" id="PF00005">
    <property type="entry name" value="ABC_tran"/>
    <property type="match status" value="1"/>
</dbReference>
<feature type="transmembrane region" description="Helical" evidence="8">
    <location>
        <begin position="110"/>
        <end position="129"/>
    </location>
</feature>
<dbReference type="GO" id="GO:0005524">
    <property type="term" value="F:ATP binding"/>
    <property type="evidence" value="ECO:0007669"/>
    <property type="project" value="UniProtKB-KW"/>
</dbReference>
<gene>
    <name evidence="11" type="primary">PXA2</name>
    <name evidence="11" type="ORF">Q9L58_008973</name>
</gene>
<dbReference type="PANTHER" id="PTHR11384">
    <property type="entry name" value="ATP-BINDING CASSETTE, SUB-FAMILY D MEMBER"/>
    <property type="match status" value="1"/>
</dbReference>
<organism evidence="11 12">
    <name type="scientific">Discina gigas</name>
    <dbReference type="NCBI Taxonomy" id="1032678"/>
    <lineage>
        <taxon>Eukaryota</taxon>
        <taxon>Fungi</taxon>
        <taxon>Dikarya</taxon>
        <taxon>Ascomycota</taxon>
        <taxon>Pezizomycotina</taxon>
        <taxon>Pezizomycetes</taxon>
        <taxon>Pezizales</taxon>
        <taxon>Discinaceae</taxon>
        <taxon>Discina</taxon>
    </lineage>
</organism>
<feature type="domain" description="ABC transmembrane type-1" evidence="10">
    <location>
        <begin position="117"/>
        <end position="319"/>
    </location>
</feature>
<evidence type="ECO:0000259" key="9">
    <source>
        <dbReference type="PROSITE" id="PS50893"/>
    </source>
</evidence>
<accession>A0ABR3G857</accession>
<dbReference type="Proteomes" id="UP001447188">
    <property type="component" value="Unassembled WGS sequence"/>
</dbReference>
<keyword evidence="2" id="KW-0813">Transport</keyword>